<feature type="transmembrane region" description="Helical" evidence="2">
    <location>
        <begin position="45"/>
        <end position="63"/>
    </location>
</feature>
<evidence type="ECO:0000256" key="1">
    <source>
        <dbReference type="SAM" id="MobiDB-lite"/>
    </source>
</evidence>
<evidence type="ECO:0000313" key="4">
    <source>
        <dbReference type="EMBL" id="MBW3082057.1"/>
    </source>
</evidence>
<comment type="caution">
    <text evidence="4">The sequence shown here is derived from an EMBL/GenBank/DDBJ whole genome shotgun (WGS) entry which is preliminary data.</text>
</comment>
<feature type="domain" description="TadE-like" evidence="3">
    <location>
        <begin position="39"/>
        <end position="81"/>
    </location>
</feature>
<protein>
    <submittedName>
        <fullName evidence="4">Pilus assembly protein</fullName>
    </submittedName>
</protein>
<sequence>MGGVRRQARHGRRRRPDADAPRHAPPGARPARWAAVDCGSVTAEFAVVLPAVVAVALLLVGLTRTVAVSMRCQDAAAAVVRELVVTGGQTDAAAVARDVAGVDASVAVRRAQDRVTVNVTCPVLPGPLGVLPAQVSGEAVGVAP</sequence>
<dbReference type="InterPro" id="IPR012495">
    <property type="entry name" value="TadE-like_dom"/>
</dbReference>
<evidence type="ECO:0000259" key="3">
    <source>
        <dbReference type="Pfam" id="PF07811"/>
    </source>
</evidence>
<feature type="region of interest" description="Disordered" evidence="1">
    <location>
        <begin position="1"/>
        <end position="30"/>
    </location>
</feature>
<gene>
    <name evidence="4" type="ORF">KIH73_01430</name>
</gene>
<keyword evidence="2" id="KW-0472">Membrane</keyword>
<feature type="compositionally biased region" description="Basic residues" evidence="1">
    <location>
        <begin position="1"/>
        <end position="15"/>
    </location>
</feature>
<keyword evidence="5" id="KW-1185">Reference proteome</keyword>
<accession>A0ABS6W6S1</accession>
<dbReference type="Pfam" id="PF07811">
    <property type="entry name" value="TadE"/>
    <property type="match status" value="1"/>
</dbReference>
<keyword evidence="2" id="KW-1133">Transmembrane helix</keyword>
<reference evidence="4 5" key="1">
    <citation type="submission" date="2021-05" db="EMBL/GenBank/DDBJ databases">
        <title>Phylogenetic classification of ten novel species belonging to the genus Bifidobacterium comprising B. colchicus sp. nov., B. abeli sp. nov., B. bicoloris sp. nov., B. guerezis sp. nov., B. rosaliae sp. nov., B. santillanensis sp. nov., B. argentati sp. nov., B. amazzoni sp. nov., B. pluviali sp. nov., and B. pinnaculum sp. nov.</title>
        <authorList>
            <person name="Lugli G.A."/>
            <person name="Ruiz Garcia L."/>
            <person name="Margolles A."/>
            <person name="Ventura M."/>
        </authorList>
    </citation>
    <scope>NUCLEOTIDE SEQUENCE [LARGE SCALE GENOMIC DNA]</scope>
    <source>
        <strain evidence="4 5">6T3</strain>
    </source>
</reference>
<proteinExistence type="predicted"/>
<keyword evidence="2" id="KW-0812">Transmembrane</keyword>
<name>A0ABS6W6S1_9BIFI</name>
<evidence type="ECO:0000313" key="5">
    <source>
        <dbReference type="Proteomes" id="UP000812844"/>
    </source>
</evidence>
<organism evidence="4 5">
    <name type="scientific">Bifidobacterium phasiani</name>
    <dbReference type="NCBI Taxonomy" id="2834431"/>
    <lineage>
        <taxon>Bacteria</taxon>
        <taxon>Bacillati</taxon>
        <taxon>Actinomycetota</taxon>
        <taxon>Actinomycetes</taxon>
        <taxon>Bifidobacteriales</taxon>
        <taxon>Bifidobacteriaceae</taxon>
        <taxon>Bifidobacterium</taxon>
    </lineage>
</organism>
<dbReference type="EMBL" id="JAHBBD010000002">
    <property type="protein sequence ID" value="MBW3082057.1"/>
    <property type="molecule type" value="Genomic_DNA"/>
</dbReference>
<evidence type="ECO:0000256" key="2">
    <source>
        <dbReference type="SAM" id="Phobius"/>
    </source>
</evidence>
<dbReference type="NCBIfam" id="NF041390">
    <property type="entry name" value="TadE_Rv3655c"/>
    <property type="match status" value="1"/>
</dbReference>
<dbReference type="Proteomes" id="UP000812844">
    <property type="component" value="Unassembled WGS sequence"/>
</dbReference>
<dbReference type="InterPro" id="IPR049790">
    <property type="entry name" value="Rv3655c/TadE"/>
</dbReference>